<protein>
    <submittedName>
        <fullName evidence="1">Uncharacterized protein</fullName>
    </submittedName>
</protein>
<reference evidence="1 2" key="1">
    <citation type="submission" date="2019-02" db="EMBL/GenBank/DDBJ databases">
        <authorList>
            <person name="Lehtovirta-Morley E L."/>
        </authorList>
    </citation>
    <scope>NUCLEOTIDE SEQUENCE [LARGE SCALE GENOMIC DNA]</scope>
    <source>
        <strain evidence="1">NFRAN1</strain>
    </source>
</reference>
<proteinExistence type="predicted"/>
<evidence type="ECO:0000313" key="1">
    <source>
        <dbReference type="EMBL" id="VFJ13886.1"/>
    </source>
</evidence>
<organism evidence="1 2">
    <name type="scientific">Candidatus Nitrosocosmicus franklandianus</name>
    <dbReference type="NCBI Taxonomy" id="1798806"/>
    <lineage>
        <taxon>Archaea</taxon>
        <taxon>Nitrososphaerota</taxon>
        <taxon>Nitrososphaeria</taxon>
        <taxon>Nitrososphaerales</taxon>
        <taxon>Nitrososphaeraceae</taxon>
        <taxon>Candidatus Nitrosocosmicus</taxon>
    </lineage>
</organism>
<dbReference type="RefSeq" id="WP_134483954.1">
    <property type="nucleotide sequence ID" value="NZ_LR216287.1"/>
</dbReference>
<gene>
    <name evidence="1" type="ORF">NFRAN_1564</name>
</gene>
<dbReference type="GeneID" id="39420904"/>
<dbReference type="EMBL" id="LR216287">
    <property type="protein sequence ID" value="VFJ13886.1"/>
    <property type="molecule type" value="Genomic_DNA"/>
</dbReference>
<accession>A0A484I9V3</accession>
<keyword evidence="2" id="KW-1185">Reference proteome</keyword>
<dbReference type="OrthoDB" id="11961at2157"/>
<dbReference type="AlphaFoldDB" id="A0A484I9V3"/>
<sequence length="167" mass="18432">MYVLNPITSLATTQPLNNNTTTTINPDLEVESITNAFGEPFYILNDSKNTGHEVIGLDPQQTKSSYIAQGNMQGLGNVTEYGIFITTYSSPISSSVGKGLIVKGDQVVTFTAQDIGSYDKDGNLLLKGAINFESDDPEMSKINGKMGFYIYWESTNGTYWTKTWLWD</sequence>
<name>A0A484I9V3_9ARCH</name>
<evidence type="ECO:0000313" key="2">
    <source>
        <dbReference type="Proteomes" id="UP000294299"/>
    </source>
</evidence>
<dbReference type="Proteomes" id="UP000294299">
    <property type="component" value="Chromosome NFRAN"/>
</dbReference>
<dbReference type="KEGG" id="nfn:NFRAN_1564"/>